<feature type="region of interest" description="Disordered" evidence="1">
    <location>
        <begin position="127"/>
        <end position="203"/>
    </location>
</feature>
<dbReference type="AlphaFoldDB" id="K0TIP0"/>
<evidence type="ECO:0000313" key="3">
    <source>
        <dbReference type="Proteomes" id="UP000266841"/>
    </source>
</evidence>
<comment type="caution">
    <text evidence="2">The sequence shown here is derived from an EMBL/GenBank/DDBJ whole genome shotgun (WGS) entry which is preliminary data.</text>
</comment>
<organism evidence="2 3">
    <name type="scientific">Thalassiosira oceanica</name>
    <name type="common">Marine diatom</name>
    <dbReference type="NCBI Taxonomy" id="159749"/>
    <lineage>
        <taxon>Eukaryota</taxon>
        <taxon>Sar</taxon>
        <taxon>Stramenopiles</taxon>
        <taxon>Ochrophyta</taxon>
        <taxon>Bacillariophyta</taxon>
        <taxon>Coscinodiscophyceae</taxon>
        <taxon>Thalassiosirophycidae</taxon>
        <taxon>Thalassiosirales</taxon>
        <taxon>Thalassiosiraceae</taxon>
        <taxon>Thalassiosira</taxon>
    </lineage>
</organism>
<feature type="region of interest" description="Disordered" evidence="1">
    <location>
        <begin position="15"/>
        <end position="53"/>
    </location>
</feature>
<protein>
    <submittedName>
        <fullName evidence="2">Uncharacterized protein</fullName>
    </submittedName>
</protein>
<evidence type="ECO:0000313" key="2">
    <source>
        <dbReference type="EMBL" id="EJK77480.1"/>
    </source>
</evidence>
<name>K0TIP0_THAOC</name>
<evidence type="ECO:0000256" key="1">
    <source>
        <dbReference type="SAM" id="MobiDB-lite"/>
    </source>
</evidence>
<sequence>MERFGGSPVWGACSWRQNIVDPPPRGRNSMGSNLPPDRKPHRRASGVRTAAMGDWFQENTTTNVRSRDTSLPGRAYHVRFRSFCSTHPIRLDMSLRILIWTGALFAWVHPIQARHCRLTKAKMGCHARSRKTAHASTVTKVPTKTKKNEQNHGTPRALGRGELLHNHKPPSYCRRGAAKEPSTDIGPEGGADGPRWTRGATGT</sequence>
<accession>K0TIP0</accession>
<proteinExistence type="predicted"/>
<reference evidence="2 3" key="1">
    <citation type="journal article" date="2012" name="Genome Biol.">
        <title>Genome and low-iron response of an oceanic diatom adapted to chronic iron limitation.</title>
        <authorList>
            <person name="Lommer M."/>
            <person name="Specht M."/>
            <person name="Roy A.S."/>
            <person name="Kraemer L."/>
            <person name="Andreson R."/>
            <person name="Gutowska M.A."/>
            <person name="Wolf J."/>
            <person name="Bergner S.V."/>
            <person name="Schilhabel M.B."/>
            <person name="Klostermeier U.C."/>
            <person name="Beiko R.G."/>
            <person name="Rosenstiel P."/>
            <person name="Hippler M."/>
            <person name="Laroche J."/>
        </authorList>
    </citation>
    <scope>NUCLEOTIDE SEQUENCE [LARGE SCALE GENOMIC DNA]</scope>
    <source>
        <strain evidence="2 3">CCMP1005</strain>
    </source>
</reference>
<dbReference type="EMBL" id="AGNL01000815">
    <property type="protein sequence ID" value="EJK77480.1"/>
    <property type="molecule type" value="Genomic_DNA"/>
</dbReference>
<dbReference type="Proteomes" id="UP000266841">
    <property type="component" value="Unassembled WGS sequence"/>
</dbReference>
<keyword evidence="3" id="KW-1185">Reference proteome</keyword>
<gene>
    <name evidence="2" type="ORF">THAOC_00687</name>
</gene>